<name>A0A6C1U591_WOLPI</name>
<dbReference type="AlphaFoldDB" id="A0A6C1U591"/>
<dbReference type="Proteomes" id="UP000218080">
    <property type="component" value="Unassembled WGS sequence"/>
</dbReference>
<sequence length="77" mass="8892">MIVNEQTFSVKLPKSWIPVSSTGMTRRGYLDKKHCPPGRPKLQCSYSYGCFPQYCNLRATSTSRQRVTLEPRNFAYN</sequence>
<proteinExistence type="predicted"/>
<gene>
    <name evidence="1" type="ORF">COM42_001615</name>
</gene>
<organism evidence="1">
    <name type="scientific">Wolbachia pipientis</name>
    <dbReference type="NCBI Taxonomy" id="955"/>
    <lineage>
        <taxon>Bacteria</taxon>
        <taxon>Pseudomonadati</taxon>
        <taxon>Pseudomonadota</taxon>
        <taxon>Alphaproteobacteria</taxon>
        <taxon>Rickettsiales</taxon>
        <taxon>Anaplasmataceae</taxon>
        <taxon>Wolbachieae</taxon>
        <taxon>Wolbachia</taxon>
    </lineage>
</organism>
<reference evidence="1" key="1">
    <citation type="submission" date="2019-07" db="EMBL/GenBank/DDBJ databases">
        <title>Genome assemblies of Wolbachia strains wAlbA and wAlbB in wild caught Aedes albopictus specimens.</title>
        <authorList>
            <person name="Kulkarni A."/>
            <person name="Yu W."/>
            <person name="Xue R.-D."/>
            <person name="Ma Y."/>
            <person name="Xu J."/>
        </authorList>
    </citation>
    <scope>NUCLEOTIDE SEQUENCE</scope>
    <source>
        <strain evidence="1">HN2016</strain>
    </source>
</reference>
<accession>A0A6C1U591</accession>
<comment type="caution">
    <text evidence="1">The sequence shown here is derived from an EMBL/GenBank/DDBJ whole genome shotgun (WGS) entry which is preliminary data.</text>
</comment>
<dbReference type="EMBL" id="NWVJ02000081">
    <property type="protein sequence ID" value="TVS97915.1"/>
    <property type="molecule type" value="Genomic_DNA"/>
</dbReference>
<protein>
    <submittedName>
        <fullName evidence="1">Uncharacterized protein</fullName>
    </submittedName>
</protein>
<evidence type="ECO:0000313" key="1">
    <source>
        <dbReference type="EMBL" id="TVS97915.1"/>
    </source>
</evidence>